<gene>
    <name evidence="1" type="ORF">PM001_LOCUS5242</name>
</gene>
<evidence type="ECO:0000313" key="1">
    <source>
        <dbReference type="EMBL" id="CAK7915645.1"/>
    </source>
</evidence>
<name>A0AAV1TF27_9STRA</name>
<sequence>MKVFCLHAHLAAGVVCAISDRTYGGIDLDATASGARAIEQTTVKRQLRAGADVETEERGGSPAEMAKTALIVPDKWHLLESANDNSATRSALESLDENDHDLLSKYVMEQVSGENPDYMQEMKLSDKKQELKNAIADLSEVIPEDSAMELIRSAALHRFTKSVSDPKNGDPLNTQDYAQQILDLESATEIIKDGIQRKVAKMAVAQRKFARNFNFASR</sequence>
<organism evidence="1 2">
    <name type="scientific">Peronospora matthiolae</name>
    <dbReference type="NCBI Taxonomy" id="2874970"/>
    <lineage>
        <taxon>Eukaryota</taxon>
        <taxon>Sar</taxon>
        <taxon>Stramenopiles</taxon>
        <taxon>Oomycota</taxon>
        <taxon>Peronosporomycetes</taxon>
        <taxon>Peronosporales</taxon>
        <taxon>Peronosporaceae</taxon>
        <taxon>Peronospora</taxon>
    </lineage>
</organism>
<accession>A0AAV1TF27</accession>
<dbReference type="AlphaFoldDB" id="A0AAV1TF27"/>
<evidence type="ECO:0000313" key="2">
    <source>
        <dbReference type="Proteomes" id="UP001162060"/>
    </source>
</evidence>
<dbReference type="EMBL" id="CAKLBY020000043">
    <property type="protein sequence ID" value="CAK7915645.1"/>
    <property type="molecule type" value="Genomic_DNA"/>
</dbReference>
<comment type="caution">
    <text evidence="1">The sequence shown here is derived from an EMBL/GenBank/DDBJ whole genome shotgun (WGS) entry which is preliminary data.</text>
</comment>
<reference evidence="1" key="1">
    <citation type="submission" date="2024-01" db="EMBL/GenBank/DDBJ databases">
        <authorList>
            <person name="Webb A."/>
        </authorList>
    </citation>
    <scope>NUCLEOTIDE SEQUENCE</scope>
    <source>
        <strain evidence="1">Pm1</strain>
    </source>
</reference>
<dbReference type="Proteomes" id="UP001162060">
    <property type="component" value="Unassembled WGS sequence"/>
</dbReference>
<protein>
    <submittedName>
        <fullName evidence="1">Uncharacterized protein</fullName>
    </submittedName>
</protein>
<proteinExistence type="predicted"/>